<comment type="catalytic activity">
    <reaction evidence="1">
        <text>1-(2-carboxyphenylamino)-1-deoxy-D-ribulose 5-phosphate + H(+) = (1S,2R)-1-C-(indol-3-yl)glycerol 3-phosphate + CO2 + H2O</text>
        <dbReference type="Rhea" id="RHEA:23476"/>
        <dbReference type="ChEBI" id="CHEBI:15377"/>
        <dbReference type="ChEBI" id="CHEBI:15378"/>
        <dbReference type="ChEBI" id="CHEBI:16526"/>
        <dbReference type="ChEBI" id="CHEBI:58613"/>
        <dbReference type="ChEBI" id="CHEBI:58866"/>
        <dbReference type="EC" id="4.1.1.48"/>
    </reaction>
</comment>
<dbReference type="Gene3D" id="3.20.20.70">
    <property type="entry name" value="Aldolase class I"/>
    <property type="match status" value="2"/>
</dbReference>
<dbReference type="EC" id="4.1.1.48" evidence="3"/>
<keyword evidence="5" id="KW-0210">Decarboxylase</keyword>
<evidence type="ECO:0000256" key="2">
    <source>
        <dbReference type="ARBA" id="ARBA00004696"/>
    </source>
</evidence>
<dbReference type="EMBL" id="CAJGYO010000008">
    <property type="protein sequence ID" value="CAD6250996.1"/>
    <property type="molecule type" value="Genomic_DNA"/>
</dbReference>
<evidence type="ECO:0000256" key="4">
    <source>
        <dbReference type="ARBA" id="ARBA00022605"/>
    </source>
</evidence>
<dbReference type="InterPro" id="IPR045186">
    <property type="entry name" value="Indole-3-glycerol_P_synth"/>
</dbReference>
<keyword evidence="8" id="KW-0456">Lyase</keyword>
<evidence type="ECO:0000256" key="6">
    <source>
        <dbReference type="ARBA" id="ARBA00022822"/>
    </source>
</evidence>
<dbReference type="PANTHER" id="PTHR22854">
    <property type="entry name" value="TRYPTOPHAN BIOSYNTHESIS PROTEIN"/>
    <property type="match status" value="1"/>
</dbReference>
<name>A0A811Q330_9POAL</name>
<dbReference type="AlphaFoldDB" id="A0A811Q330"/>
<dbReference type="Pfam" id="PF00218">
    <property type="entry name" value="IGPS"/>
    <property type="match status" value="2"/>
</dbReference>
<evidence type="ECO:0000256" key="5">
    <source>
        <dbReference type="ARBA" id="ARBA00022793"/>
    </source>
</evidence>
<dbReference type="GO" id="GO:0004640">
    <property type="term" value="F:phosphoribosylanthranilate isomerase activity"/>
    <property type="evidence" value="ECO:0007669"/>
    <property type="project" value="TreeGrafter"/>
</dbReference>
<dbReference type="CDD" id="cd00331">
    <property type="entry name" value="IGPS"/>
    <property type="match status" value="1"/>
</dbReference>
<keyword evidence="7" id="KW-0057">Aromatic amino acid biosynthesis</keyword>
<dbReference type="InterPro" id="IPR011060">
    <property type="entry name" value="RibuloseP-bd_barrel"/>
</dbReference>
<organism evidence="10 11">
    <name type="scientific">Miscanthus lutarioriparius</name>
    <dbReference type="NCBI Taxonomy" id="422564"/>
    <lineage>
        <taxon>Eukaryota</taxon>
        <taxon>Viridiplantae</taxon>
        <taxon>Streptophyta</taxon>
        <taxon>Embryophyta</taxon>
        <taxon>Tracheophyta</taxon>
        <taxon>Spermatophyta</taxon>
        <taxon>Magnoliopsida</taxon>
        <taxon>Liliopsida</taxon>
        <taxon>Poales</taxon>
        <taxon>Poaceae</taxon>
        <taxon>PACMAD clade</taxon>
        <taxon>Panicoideae</taxon>
        <taxon>Andropogonodae</taxon>
        <taxon>Andropogoneae</taxon>
        <taxon>Saccharinae</taxon>
        <taxon>Miscanthus</taxon>
    </lineage>
</organism>
<dbReference type="InterPro" id="IPR013798">
    <property type="entry name" value="Indole-3-glycerol_P_synth_dom"/>
</dbReference>
<evidence type="ECO:0000313" key="11">
    <source>
        <dbReference type="Proteomes" id="UP000604825"/>
    </source>
</evidence>
<dbReference type="UniPathway" id="UPA00035">
    <property type="reaction ID" value="UER00043"/>
</dbReference>
<dbReference type="Proteomes" id="UP000604825">
    <property type="component" value="Unassembled WGS sequence"/>
</dbReference>
<proteinExistence type="predicted"/>
<dbReference type="PANTHER" id="PTHR22854:SF13">
    <property type="entry name" value="INDOLE-3-GLYCEROL-PHOSPHATE SYNTHASE"/>
    <property type="match status" value="1"/>
</dbReference>
<reference evidence="10" key="1">
    <citation type="submission" date="2020-10" db="EMBL/GenBank/DDBJ databases">
        <authorList>
            <person name="Han B."/>
            <person name="Lu T."/>
            <person name="Zhao Q."/>
            <person name="Huang X."/>
            <person name="Zhao Y."/>
        </authorList>
    </citation>
    <scope>NUCLEOTIDE SEQUENCE</scope>
</reference>
<feature type="domain" description="Indole-3-glycerol phosphate synthase" evidence="9">
    <location>
        <begin position="252"/>
        <end position="409"/>
    </location>
</feature>
<dbReference type="OrthoDB" id="524799at2759"/>
<evidence type="ECO:0000259" key="9">
    <source>
        <dbReference type="Pfam" id="PF00218"/>
    </source>
</evidence>
<keyword evidence="6" id="KW-0822">Tryptophan biosynthesis</keyword>
<evidence type="ECO:0000256" key="3">
    <source>
        <dbReference type="ARBA" id="ARBA00012362"/>
    </source>
</evidence>
<keyword evidence="11" id="KW-1185">Reference proteome</keyword>
<dbReference type="GO" id="GO:0000162">
    <property type="term" value="P:L-tryptophan biosynthetic process"/>
    <property type="evidence" value="ECO:0007669"/>
    <property type="project" value="UniProtKB-UniPathway"/>
</dbReference>
<comment type="pathway">
    <text evidence="2">Amino-acid biosynthesis; L-tryptophan biosynthesis; L-tryptophan from chorismate: step 4/5.</text>
</comment>
<comment type="caution">
    <text evidence="10">The sequence shown here is derived from an EMBL/GenBank/DDBJ whole genome shotgun (WGS) entry which is preliminary data.</text>
</comment>
<accession>A0A811Q330</accession>
<dbReference type="SUPFAM" id="SSF51366">
    <property type="entry name" value="Ribulose-phoshate binding barrel"/>
    <property type="match status" value="1"/>
</dbReference>
<evidence type="ECO:0000256" key="8">
    <source>
        <dbReference type="ARBA" id="ARBA00023239"/>
    </source>
</evidence>
<dbReference type="InterPro" id="IPR013785">
    <property type="entry name" value="Aldolase_TIM"/>
</dbReference>
<dbReference type="GO" id="GO:0004425">
    <property type="term" value="F:indole-3-glycerol-phosphate synthase activity"/>
    <property type="evidence" value="ECO:0007669"/>
    <property type="project" value="UniProtKB-EC"/>
</dbReference>
<gene>
    <name evidence="10" type="ORF">NCGR_LOCUS34763</name>
</gene>
<keyword evidence="4" id="KW-0028">Amino-acid biosynthesis</keyword>
<feature type="domain" description="Indole-3-glycerol phosphate synthase" evidence="9">
    <location>
        <begin position="179"/>
        <end position="251"/>
    </location>
</feature>
<evidence type="ECO:0000256" key="1">
    <source>
        <dbReference type="ARBA" id="ARBA00001633"/>
    </source>
</evidence>
<evidence type="ECO:0000256" key="7">
    <source>
        <dbReference type="ARBA" id="ARBA00023141"/>
    </source>
</evidence>
<sequence length="424" mass="46293">MAENLFLRMKWQTEEARVPRASCRIGRLSRQHPTRTVVAVPAAATHYRIPLRPGDPPSAPAYPHRFPRLMESLLASRSIRSSFSAVAGTRGASPRPSRFTTLAAAGGGARPLRAGPKDSILEALAKYDMLNATEVVQWENGMTVNGIAASQGIRIRRHCRPTASLKEIEEELGAPLNILEKIIWDKEIEVAEGHAKKPLEEVIQAAQKAPPSRDFYGALEAASKRNGVPALIAGVKKASPSRGVLRENFDPGNFENLEKVRTSGVKCPLLCKEFVLDKWQIYNARSKGADAILLIAAVLPDVDITYFLKICAELGMTALIEVHDEREMERVLKINGVKLIGINNRSLETFVVDTSNTKMLLEKHGDSIMEKGILVVGESGLFTPDDVAYVQNAGVSAVLVGESLVKQECPGRAIVGLFGKELLH</sequence>
<evidence type="ECO:0000313" key="10">
    <source>
        <dbReference type="EMBL" id="CAD6250996.1"/>
    </source>
</evidence>
<protein>
    <recommendedName>
        <fullName evidence="3">indole-3-glycerol-phosphate synthase</fullName>
        <ecNumber evidence="3">4.1.1.48</ecNumber>
    </recommendedName>
</protein>